<accession>A0ABS2ZEW1</accession>
<dbReference type="SUPFAM" id="SSF55729">
    <property type="entry name" value="Acyl-CoA N-acyltransferases (Nat)"/>
    <property type="match status" value="1"/>
</dbReference>
<name>A0ABS2ZEW1_9BACL</name>
<gene>
    <name evidence="2" type="ORF">JYA64_12955</name>
</gene>
<sequence length="168" mass="19164">MYIRKRVPGKDDPILVDMVVNNFQVRKEVIELILRMANEVLIVSDNNNTIVGFVSYRFRIGQMIYIDYVVLDTKHQGKGIASSVLPAFERHLMEQGIRTVLGTVDEENTDALKVFQRWGFKVQGQIGSNMVILKELDGSKSDSNQLKSVQYSSIVRKLNTAPPLRPRR</sequence>
<dbReference type="InterPro" id="IPR016181">
    <property type="entry name" value="Acyl_CoA_acyltransferase"/>
</dbReference>
<protein>
    <submittedName>
        <fullName evidence="2">GNAT family N-acetyltransferase</fullName>
    </submittedName>
</protein>
<evidence type="ECO:0000259" key="1">
    <source>
        <dbReference type="PROSITE" id="PS51186"/>
    </source>
</evidence>
<dbReference type="PROSITE" id="PS51186">
    <property type="entry name" value="GNAT"/>
    <property type="match status" value="1"/>
</dbReference>
<evidence type="ECO:0000313" key="2">
    <source>
        <dbReference type="EMBL" id="MBN3546207.1"/>
    </source>
</evidence>
<proteinExistence type="predicted"/>
<comment type="caution">
    <text evidence="2">The sequence shown here is derived from an EMBL/GenBank/DDBJ whole genome shotgun (WGS) entry which is preliminary data.</text>
</comment>
<dbReference type="RefSeq" id="WP_188400550.1">
    <property type="nucleotide sequence ID" value="NZ_BMCE01000001.1"/>
</dbReference>
<dbReference type="EMBL" id="JAFHKS010000044">
    <property type="protein sequence ID" value="MBN3546207.1"/>
    <property type="molecule type" value="Genomic_DNA"/>
</dbReference>
<organism evidence="2 3">
    <name type="scientific">Fictibacillus barbaricus</name>
    <dbReference type="NCBI Taxonomy" id="182136"/>
    <lineage>
        <taxon>Bacteria</taxon>
        <taxon>Bacillati</taxon>
        <taxon>Bacillota</taxon>
        <taxon>Bacilli</taxon>
        <taxon>Bacillales</taxon>
        <taxon>Fictibacillaceae</taxon>
        <taxon>Fictibacillus</taxon>
    </lineage>
</organism>
<dbReference type="Pfam" id="PF00583">
    <property type="entry name" value="Acetyltransf_1"/>
    <property type="match status" value="1"/>
</dbReference>
<evidence type="ECO:0000313" key="3">
    <source>
        <dbReference type="Proteomes" id="UP001319060"/>
    </source>
</evidence>
<dbReference type="InterPro" id="IPR000182">
    <property type="entry name" value="GNAT_dom"/>
</dbReference>
<dbReference type="Proteomes" id="UP001319060">
    <property type="component" value="Unassembled WGS sequence"/>
</dbReference>
<feature type="domain" description="N-acetyltransferase" evidence="1">
    <location>
        <begin position="1"/>
        <end position="137"/>
    </location>
</feature>
<keyword evidence="3" id="KW-1185">Reference proteome</keyword>
<reference evidence="2 3" key="1">
    <citation type="submission" date="2021-01" db="EMBL/GenBank/DDBJ databases">
        <title>Genome Sequencing of Type Strains.</title>
        <authorList>
            <person name="Lemaire J.F."/>
            <person name="Inderbitzin P."/>
            <person name="Collins S.B."/>
            <person name="Wespe N."/>
            <person name="Knight-Connoni V."/>
        </authorList>
    </citation>
    <scope>NUCLEOTIDE SEQUENCE [LARGE SCALE GENOMIC DNA]</scope>
    <source>
        <strain evidence="2 3">DSM 14730</strain>
    </source>
</reference>
<dbReference type="CDD" id="cd04301">
    <property type="entry name" value="NAT_SF"/>
    <property type="match status" value="1"/>
</dbReference>
<dbReference type="Gene3D" id="3.40.630.30">
    <property type="match status" value="1"/>
</dbReference>